<gene>
    <name evidence="12" type="ORF">BUALT_Bualt10G0076600</name>
</gene>
<feature type="transmembrane region" description="Helical" evidence="11">
    <location>
        <begin position="530"/>
        <end position="551"/>
    </location>
</feature>
<dbReference type="EMBL" id="WHWC01000010">
    <property type="protein sequence ID" value="KAG8375209.1"/>
    <property type="molecule type" value="Genomic_DNA"/>
</dbReference>
<feature type="transmembrane region" description="Helical" evidence="11">
    <location>
        <begin position="83"/>
        <end position="103"/>
    </location>
</feature>
<feature type="transmembrane region" description="Helical" evidence="11">
    <location>
        <begin position="490"/>
        <end position="510"/>
    </location>
</feature>
<dbReference type="PANTHER" id="PTHR46154:SF4">
    <property type="entry name" value="UREA ACTIVE TRANSPORTER"/>
    <property type="match status" value="1"/>
</dbReference>
<feature type="transmembrane region" description="Helical" evidence="11">
    <location>
        <begin position="289"/>
        <end position="314"/>
    </location>
</feature>
<dbReference type="AlphaFoldDB" id="A0AAV6WWW3"/>
<evidence type="ECO:0000256" key="9">
    <source>
        <dbReference type="ARBA" id="ARBA00079542"/>
    </source>
</evidence>
<feature type="transmembrane region" description="Helical" evidence="11">
    <location>
        <begin position="620"/>
        <end position="644"/>
    </location>
</feature>
<evidence type="ECO:0000256" key="11">
    <source>
        <dbReference type="SAM" id="Phobius"/>
    </source>
</evidence>
<reference evidence="12" key="1">
    <citation type="submission" date="2019-10" db="EMBL/GenBank/DDBJ databases">
        <authorList>
            <person name="Zhang R."/>
            <person name="Pan Y."/>
            <person name="Wang J."/>
            <person name="Ma R."/>
            <person name="Yu S."/>
        </authorList>
    </citation>
    <scope>NUCLEOTIDE SEQUENCE</scope>
    <source>
        <strain evidence="12">LA-IB0</strain>
        <tissue evidence="12">Leaf</tissue>
    </source>
</reference>
<sequence>MDLMGPHLFKISKYYYHEDGGNCVRQSSFFGEKPVLNQGVGYSVILGFGAFFALFTSFLVWLEKRYVGSRHTSEWFNTAGRNVKTGLIASVIVSQWTWAATILQSSNVAWEYGISGPFWYASGATIQACLIMCVSIEIKRKAPHAHTVCEIVKARWGTSAHIVFLTFCFMTNIIVTAMLLLGGSAVVNALTGVNIYAASFLIPLGVVVYTLAGGLKATFLASYIHSVIVHVVLVIFVYLVYVASSELGSPSIVYERLLEVASKARSCQDPISHVGQSCGPISGNHKGSYITMLSSGGLVFGIINIVGNFGTVFVDNGYWVSAIAARPSSTHKGYLLGGLVWFAVPFSLATSLGLGALALDLPITASEASRGLVPPATAIALMGKGGSVLLLTMLFMAVTSAGSSELIAVSSLCTYDIYRTYINPNATGKQILKVSRSVVLAFGCLMGILAVILNMVGVSLGWMYLAMGVFIGSAVIPIAFMLLWKKANAFGAILGTISGCLLGIITWLTVAKVEYGRVNLDTTGRNAPMLAGNLMSILVGGGVHGVCSFMWPQNYDWETTKQITVVEKEKSELSVEEFKEDKLIGAKRWIIKWGVGFTLLIVVFWPILTLPAGQFNKGYFTFWAVIAIAWGTIGSAVIIALPLIESWETIQNVLLGMFTNDRLMEKMEELNSKLQTIISAMPEAERIYLLEKERAKKKEASEIEVQVVP</sequence>
<feature type="transmembrane region" description="Helical" evidence="11">
    <location>
        <begin position="159"/>
        <end position="181"/>
    </location>
</feature>
<dbReference type="Proteomes" id="UP000826271">
    <property type="component" value="Unassembled WGS sequence"/>
</dbReference>
<dbReference type="GO" id="GO:0005886">
    <property type="term" value="C:plasma membrane"/>
    <property type="evidence" value="ECO:0007669"/>
    <property type="project" value="TreeGrafter"/>
</dbReference>
<feature type="transmembrane region" description="Helical" evidence="11">
    <location>
        <begin position="193"/>
        <end position="212"/>
    </location>
</feature>
<dbReference type="InterPro" id="IPR001734">
    <property type="entry name" value="Na/solute_symporter"/>
</dbReference>
<evidence type="ECO:0000256" key="1">
    <source>
        <dbReference type="ARBA" id="ARBA00004141"/>
    </source>
</evidence>
<accession>A0AAV6WWW3</accession>
<evidence type="ECO:0000256" key="7">
    <source>
        <dbReference type="ARBA" id="ARBA00059650"/>
    </source>
</evidence>
<comment type="subcellular location">
    <subcellularLocation>
        <location evidence="1">Membrane</location>
        <topology evidence="1">Multi-pass membrane protein</topology>
    </subcellularLocation>
</comment>
<evidence type="ECO:0000256" key="8">
    <source>
        <dbReference type="ARBA" id="ARBA00072203"/>
    </source>
</evidence>
<dbReference type="PANTHER" id="PTHR46154">
    <property type="match status" value="1"/>
</dbReference>
<dbReference type="Gene3D" id="1.20.1730.10">
    <property type="entry name" value="Sodium/glucose cotransporter"/>
    <property type="match status" value="1"/>
</dbReference>
<evidence type="ECO:0000313" key="12">
    <source>
        <dbReference type="EMBL" id="KAG8375209.1"/>
    </source>
</evidence>
<proteinExistence type="inferred from homology"/>
<comment type="function">
    <text evidence="7">High-affinity urea-proton symporter involved in the active transport of urea across the plasma membrane into root cells. May play an important role in urea uptake by plant cells at low external urea concentrations.</text>
</comment>
<evidence type="ECO:0000256" key="5">
    <source>
        <dbReference type="ARBA" id="ARBA00022989"/>
    </source>
</evidence>
<evidence type="ECO:0000256" key="3">
    <source>
        <dbReference type="ARBA" id="ARBA00022448"/>
    </source>
</evidence>
<feature type="transmembrane region" description="Helical" evidence="11">
    <location>
        <begin position="219"/>
        <end position="241"/>
    </location>
</feature>
<comment type="caution">
    <text evidence="12">The sequence shown here is derived from an EMBL/GenBank/DDBJ whole genome shotgun (WGS) entry which is preliminary data.</text>
</comment>
<keyword evidence="6 11" id="KW-0472">Membrane</keyword>
<name>A0AAV6WWW3_9LAMI</name>
<evidence type="ECO:0000256" key="4">
    <source>
        <dbReference type="ARBA" id="ARBA00022692"/>
    </source>
</evidence>
<keyword evidence="13" id="KW-1185">Reference proteome</keyword>
<feature type="transmembrane region" description="Helical" evidence="11">
    <location>
        <begin position="334"/>
        <end position="358"/>
    </location>
</feature>
<feature type="transmembrane region" description="Helical" evidence="11">
    <location>
        <begin position="589"/>
        <end position="608"/>
    </location>
</feature>
<feature type="transmembrane region" description="Helical" evidence="11">
    <location>
        <begin position="40"/>
        <end position="62"/>
    </location>
</feature>
<dbReference type="GO" id="GO:0015204">
    <property type="term" value="F:urea transmembrane transporter activity"/>
    <property type="evidence" value="ECO:0007669"/>
    <property type="project" value="InterPro"/>
</dbReference>
<dbReference type="InterPro" id="IPR038377">
    <property type="entry name" value="Na/Glc_symporter_sf"/>
</dbReference>
<dbReference type="PROSITE" id="PS50283">
    <property type="entry name" value="NA_SOLUT_SYMP_3"/>
    <property type="match status" value="1"/>
</dbReference>
<organism evidence="12 13">
    <name type="scientific">Buddleja alternifolia</name>
    <dbReference type="NCBI Taxonomy" id="168488"/>
    <lineage>
        <taxon>Eukaryota</taxon>
        <taxon>Viridiplantae</taxon>
        <taxon>Streptophyta</taxon>
        <taxon>Embryophyta</taxon>
        <taxon>Tracheophyta</taxon>
        <taxon>Spermatophyta</taxon>
        <taxon>Magnoliopsida</taxon>
        <taxon>eudicotyledons</taxon>
        <taxon>Gunneridae</taxon>
        <taxon>Pentapetalae</taxon>
        <taxon>asterids</taxon>
        <taxon>lamiids</taxon>
        <taxon>Lamiales</taxon>
        <taxon>Scrophulariaceae</taxon>
        <taxon>Buddlejeae</taxon>
        <taxon>Buddleja</taxon>
    </lineage>
</organism>
<dbReference type="FunFam" id="1.20.1730.10:FF:000006">
    <property type="entry name" value="Urea active transporter"/>
    <property type="match status" value="1"/>
</dbReference>
<feature type="transmembrane region" description="Helical" evidence="11">
    <location>
        <begin position="462"/>
        <end position="483"/>
    </location>
</feature>
<evidence type="ECO:0000256" key="6">
    <source>
        <dbReference type="ARBA" id="ARBA00023136"/>
    </source>
</evidence>
<protein>
    <recommendedName>
        <fullName evidence="8">Urea-proton symporter DUR3</fullName>
    </recommendedName>
    <alternativeName>
        <fullName evidence="9">High-affinity urea active transporter DUR3</fullName>
    </alternativeName>
</protein>
<evidence type="ECO:0000256" key="10">
    <source>
        <dbReference type="RuleBase" id="RU362091"/>
    </source>
</evidence>
<evidence type="ECO:0000313" key="13">
    <source>
        <dbReference type="Proteomes" id="UP000826271"/>
    </source>
</evidence>
<dbReference type="InterPro" id="IPR031155">
    <property type="entry name" value="DUR"/>
</dbReference>
<keyword evidence="5 11" id="KW-1133">Transmembrane helix</keyword>
<dbReference type="Pfam" id="PF00474">
    <property type="entry name" value="SSF"/>
    <property type="match status" value="1"/>
</dbReference>
<keyword evidence="3" id="KW-0813">Transport</keyword>
<feature type="transmembrane region" description="Helical" evidence="11">
    <location>
        <begin position="118"/>
        <end position="138"/>
    </location>
</feature>
<comment type="similarity">
    <text evidence="2 10">Belongs to the sodium:solute symporter (SSF) (TC 2.A.21) family.</text>
</comment>
<evidence type="ECO:0000256" key="2">
    <source>
        <dbReference type="ARBA" id="ARBA00006434"/>
    </source>
</evidence>
<dbReference type="CDD" id="cd11476">
    <property type="entry name" value="SLC5sbd_DUR3"/>
    <property type="match status" value="1"/>
</dbReference>
<feature type="transmembrane region" description="Helical" evidence="11">
    <location>
        <begin position="438"/>
        <end position="456"/>
    </location>
</feature>
<keyword evidence="4 11" id="KW-0812">Transmembrane</keyword>
<dbReference type="NCBIfam" id="TIGR00813">
    <property type="entry name" value="sss"/>
    <property type="match status" value="1"/>
</dbReference>